<dbReference type="GO" id="GO:0010468">
    <property type="term" value="P:regulation of gene expression"/>
    <property type="evidence" value="ECO:0007669"/>
    <property type="project" value="UniProtKB-ARBA"/>
</dbReference>
<feature type="compositionally biased region" description="Basic and acidic residues" evidence="5">
    <location>
        <begin position="553"/>
        <end position="568"/>
    </location>
</feature>
<keyword evidence="4" id="KW-0479">Metal-binding</keyword>
<evidence type="ECO:0000256" key="5">
    <source>
        <dbReference type="SAM" id="MobiDB-lite"/>
    </source>
</evidence>
<feature type="compositionally biased region" description="Polar residues" evidence="5">
    <location>
        <begin position="519"/>
        <end position="533"/>
    </location>
</feature>
<dbReference type="PROSITE" id="PS50297">
    <property type="entry name" value="ANK_REP_REGION"/>
    <property type="match status" value="1"/>
</dbReference>
<reference evidence="7 8" key="1">
    <citation type="submission" date="2016-07" db="EMBL/GenBank/DDBJ databases">
        <title>Draft genome of the white-rot fungus Obba rivulosa 3A-2.</title>
        <authorList>
            <consortium name="DOE Joint Genome Institute"/>
            <person name="Miettinen O."/>
            <person name="Riley R."/>
            <person name="Acob R."/>
            <person name="Barry K."/>
            <person name="Cullen D."/>
            <person name="De Vries R."/>
            <person name="Hainaut M."/>
            <person name="Hatakka A."/>
            <person name="Henrissat B."/>
            <person name="Hilden K."/>
            <person name="Kuo R."/>
            <person name="Labutti K."/>
            <person name="Lipzen A."/>
            <person name="Makela M.R."/>
            <person name="Sandor L."/>
            <person name="Spatafora J.W."/>
            <person name="Grigoriev I.V."/>
            <person name="Hibbett D.S."/>
        </authorList>
    </citation>
    <scope>NUCLEOTIDE SEQUENCE [LARGE SCALE GENOMIC DNA]</scope>
    <source>
        <strain evidence="7 8">3A-2</strain>
    </source>
</reference>
<dbReference type="PROSITE" id="PS50103">
    <property type="entry name" value="ZF_C3H1"/>
    <property type="match status" value="2"/>
</dbReference>
<evidence type="ECO:0000313" key="8">
    <source>
        <dbReference type="Proteomes" id="UP000250043"/>
    </source>
</evidence>
<dbReference type="Pfam" id="PF14608">
    <property type="entry name" value="zf-CCCH_2"/>
    <property type="match status" value="2"/>
</dbReference>
<dbReference type="Pfam" id="PF12796">
    <property type="entry name" value="Ank_2"/>
    <property type="match status" value="1"/>
</dbReference>
<dbReference type="SUPFAM" id="SSF48403">
    <property type="entry name" value="Ankyrin repeat"/>
    <property type="match status" value="1"/>
</dbReference>
<evidence type="ECO:0000256" key="3">
    <source>
        <dbReference type="PROSITE-ProRule" id="PRU00023"/>
    </source>
</evidence>
<feature type="region of interest" description="Disordered" evidence="5">
    <location>
        <begin position="445"/>
        <end position="577"/>
    </location>
</feature>
<accession>A0A8E2J4T0</accession>
<name>A0A8E2J4T0_9APHY</name>
<proteinExistence type="predicted"/>
<feature type="zinc finger region" description="C3H1-type" evidence="4">
    <location>
        <begin position="166"/>
        <end position="190"/>
    </location>
</feature>
<keyword evidence="1" id="KW-0677">Repeat</keyword>
<feature type="zinc finger region" description="C3H1-type" evidence="4">
    <location>
        <begin position="381"/>
        <end position="408"/>
    </location>
</feature>
<evidence type="ECO:0000256" key="2">
    <source>
        <dbReference type="ARBA" id="ARBA00023043"/>
    </source>
</evidence>
<dbReference type="InterPro" id="IPR002110">
    <property type="entry name" value="Ankyrin_rpt"/>
</dbReference>
<dbReference type="SMART" id="SM00356">
    <property type="entry name" value="ZnF_C3H1"/>
    <property type="match status" value="2"/>
</dbReference>
<keyword evidence="2 3" id="KW-0040">ANK repeat</keyword>
<feature type="region of interest" description="Disordered" evidence="5">
    <location>
        <begin position="287"/>
        <end position="383"/>
    </location>
</feature>
<dbReference type="AlphaFoldDB" id="A0A8E2J4T0"/>
<dbReference type="InterPro" id="IPR000571">
    <property type="entry name" value="Znf_CCCH"/>
</dbReference>
<keyword evidence="4" id="KW-0862">Zinc</keyword>
<dbReference type="EMBL" id="KV722341">
    <property type="protein sequence ID" value="OCH94742.1"/>
    <property type="molecule type" value="Genomic_DNA"/>
</dbReference>
<dbReference type="InterPro" id="IPR036770">
    <property type="entry name" value="Ankyrin_rpt-contain_sf"/>
</dbReference>
<dbReference type="GO" id="GO:0008270">
    <property type="term" value="F:zinc ion binding"/>
    <property type="evidence" value="ECO:0007669"/>
    <property type="project" value="UniProtKB-KW"/>
</dbReference>
<feature type="domain" description="C3H1-type" evidence="6">
    <location>
        <begin position="166"/>
        <end position="190"/>
    </location>
</feature>
<feature type="compositionally biased region" description="Basic residues" evidence="5">
    <location>
        <begin position="498"/>
        <end position="507"/>
    </location>
</feature>
<keyword evidence="8" id="KW-1185">Reference proteome</keyword>
<feature type="compositionally biased region" description="Basic residues" evidence="5">
    <location>
        <begin position="480"/>
        <end position="490"/>
    </location>
</feature>
<feature type="compositionally biased region" description="Polar residues" evidence="5">
    <location>
        <begin position="462"/>
        <end position="476"/>
    </location>
</feature>
<gene>
    <name evidence="7" type="ORF">OBBRIDRAFT_77332</name>
</gene>
<dbReference type="OrthoDB" id="20872at2759"/>
<dbReference type="Proteomes" id="UP000250043">
    <property type="component" value="Unassembled WGS sequence"/>
</dbReference>
<sequence>MVSELWKACSEGDLENANLLLKEASQADLEVKDQDGVTPLIIAVKNGYVDIVKVLLDRGADPNNASSEGLPEQHTADTVILGLLSAAKSKVSMAQVNTTQELNYSHEFDADPSKAYYVPPTGAYYYPGMPIPPMMSEGAVAYYAPPPMGAEHAHGALQNLPPPDVARMIPCRYYPACRYGASCMFAHPQTYVQGPPHAQYPTPYDPMMNSAYPPPFYPMPPPFQAPNGVPMGAMSPPASSHPHPPMMHARSGSEIVSPVQVPFSPSAPPPAVPYGVVSPVSPTFGHGPGPVSVPQLPPLHGGPQSPHQAPYPSVPPYGVPMDPNGQYMPQGGHSNGIMESIDPSQVPLHPQADGYGPAPAGRDGMTHHRRGSARRPSFGMLGRKPPCFFYPSGRCRNGDDCRFPHVLPDGPVPHIGPQYSTRGGSRPRASTHGGVGALEEKFSAMSVQEERHSSRGRAAPNGINTEHSSRSQSSETGGKGRPHGGFRSHHGANGNRPEKRHPPHKPQRVPNADEFPVLVSTTPPLRSPGQNSPALAVYNGPTAAQVLQAPPPPRKEPQTRGGTPEEKAPTPIPPKQF</sequence>
<dbReference type="SMART" id="SM00248">
    <property type="entry name" value="ANK"/>
    <property type="match status" value="1"/>
</dbReference>
<evidence type="ECO:0000313" key="7">
    <source>
        <dbReference type="EMBL" id="OCH94742.1"/>
    </source>
</evidence>
<evidence type="ECO:0000259" key="6">
    <source>
        <dbReference type="PROSITE" id="PS50103"/>
    </source>
</evidence>
<evidence type="ECO:0000256" key="1">
    <source>
        <dbReference type="ARBA" id="ARBA00022737"/>
    </source>
</evidence>
<feature type="domain" description="C3H1-type" evidence="6">
    <location>
        <begin position="381"/>
        <end position="408"/>
    </location>
</feature>
<feature type="region of interest" description="Disordered" evidence="5">
    <location>
        <begin position="408"/>
        <end position="433"/>
    </location>
</feature>
<keyword evidence="4" id="KW-0863">Zinc-finger</keyword>
<dbReference type="PANTHER" id="PTHR24171">
    <property type="entry name" value="ANKYRIN REPEAT DOMAIN-CONTAINING PROTEIN 39-RELATED"/>
    <property type="match status" value="1"/>
</dbReference>
<evidence type="ECO:0000256" key="4">
    <source>
        <dbReference type="PROSITE-ProRule" id="PRU00723"/>
    </source>
</evidence>
<organism evidence="7 8">
    <name type="scientific">Obba rivulosa</name>
    <dbReference type="NCBI Taxonomy" id="1052685"/>
    <lineage>
        <taxon>Eukaryota</taxon>
        <taxon>Fungi</taxon>
        <taxon>Dikarya</taxon>
        <taxon>Basidiomycota</taxon>
        <taxon>Agaricomycotina</taxon>
        <taxon>Agaricomycetes</taxon>
        <taxon>Polyporales</taxon>
        <taxon>Gelatoporiaceae</taxon>
        <taxon>Obba</taxon>
    </lineage>
</organism>
<feature type="repeat" description="ANK" evidence="3">
    <location>
        <begin position="35"/>
        <end position="67"/>
    </location>
</feature>
<dbReference type="Gene3D" id="1.25.40.20">
    <property type="entry name" value="Ankyrin repeat-containing domain"/>
    <property type="match status" value="1"/>
</dbReference>
<protein>
    <recommendedName>
        <fullName evidence="6">C3H1-type domain-containing protein</fullName>
    </recommendedName>
</protein>
<dbReference type="PROSITE" id="PS50088">
    <property type="entry name" value="ANK_REPEAT"/>
    <property type="match status" value="1"/>
</dbReference>